<proteinExistence type="predicted"/>
<dbReference type="EMBL" id="NBNE01000449">
    <property type="protein sequence ID" value="OWZ19387.1"/>
    <property type="molecule type" value="Genomic_DNA"/>
</dbReference>
<gene>
    <name evidence="1" type="ORF">PHMEG_0006381</name>
</gene>
<evidence type="ECO:0000313" key="2">
    <source>
        <dbReference type="Proteomes" id="UP000198211"/>
    </source>
</evidence>
<dbReference type="Proteomes" id="UP000198211">
    <property type="component" value="Unassembled WGS sequence"/>
</dbReference>
<sequence>MHKHTHQKWSQKWTGARWCWAYQALKKVRRMLDKVLEATANETLCVKCFPSIYPYEKAMEVLPSHEA</sequence>
<comment type="caution">
    <text evidence="1">The sequence shown here is derived from an EMBL/GenBank/DDBJ whole genome shotgun (WGS) entry which is preliminary data.</text>
</comment>
<evidence type="ECO:0000313" key="1">
    <source>
        <dbReference type="EMBL" id="OWZ19387.1"/>
    </source>
</evidence>
<keyword evidence="2" id="KW-1185">Reference proteome</keyword>
<organism evidence="1 2">
    <name type="scientific">Phytophthora megakarya</name>
    <dbReference type="NCBI Taxonomy" id="4795"/>
    <lineage>
        <taxon>Eukaryota</taxon>
        <taxon>Sar</taxon>
        <taxon>Stramenopiles</taxon>
        <taxon>Oomycota</taxon>
        <taxon>Peronosporomycetes</taxon>
        <taxon>Peronosporales</taxon>
        <taxon>Peronosporaceae</taxon>
        <taxon>Phytophthora</taxon>
    </lineage>
</organism>
<reference evidence="2" key="1">
    <citation type="submission" date="2017-03" db="EMBL/GenBank/DDBJ databases">
        <title>Phytopthora megakarya and P. palmivora, two closely related causual agents of cacao black pod achieved similar genome size and gene model numbers by different mechanisms.</title>
        <authorList>
            <person name="Ali S."/>
            <person name="Shao J."/>
            <person name="Larry D.J."/>
            <person name="Kronmiller B."/>
            <person name="Shen D."/>
            <person name="Strem M.D."/>
            <person name="Melnick R.L."/>
            <person name="Guiltinan M.J."/>
            <person name="Tyler B.M."/>
            <person name="Meinhardt L.W."/>
            <person name="Bailey B.A."/>
        </authorList>
    </citation>
    <scope>NUCLEOTIDE SEQUENCE [LARGE SCALE GENOMIC DNA]</scope>
    <source>
        <strain evidence="2">zdho120</strain>
    </source>
</reference>
<accession>A0A225WQU6</accession>
<name>A0A225WQU6_9STRA</name>
<dbReference type="AlphaFoldDB" id="A0A225WQU6"/>
<protein>
    <submittedName>
        <fullName evidence="1">Uncharacterized protein</fullName>
    </submittedName>
</protein>